<gene>
    <name evidence="1" type="ORF">DI640_01375</name>
</gene>
<accession>A0A2W5B2B7</accession>
<dbReference type="GO" id="GO:0003677">
    <property type="term" value="F:DNA binding"/>
    <property type="evidence" value="ECO:0007669"/>
    <property type="project" value="InterPro"/>
</dbReference>
<protein>
    <submittedName>
        <fullName evidence="1">XRE family transcriptional regulator</fullName>
    </submittedName>
</protein>
<evidence type="ECO:0000313" key="2">
    <source>
        <dbReference type="Proteomes" id="UP000249555"/>
    </source>
</evidence>
<comment type="caution">
    <text evidence="1">The sequence shown here is derived from an EMBL/GenBank/DDBJ whole genome shotgun (WGS) entry which is preliminary data.</text>
</comment>
<proteinExistence type="predicted"/>
<reference evidence="1 2" key="1">
    <citation type="submission" date="2017-08" db="EMBL/GenBank/DDBJ databases">
        <title>Infants hospitalized years apart are colonized by the same room-sourced microbial strains.</title>
        <authorList>
            <person name="Brooks B."/>
            <person name="Olm M.R."/>
            <person name="Firek B.A."/>
            <person name="Baker R."/>
            <person name="Thomas B.C."/>
            <person name="Morowitz M.J."/>
            <person name="Banfield J.F."/>
        </authorList>
    </citation>
    <scope>NUCLEOTIDE SEQUENCE [LARGE SCALE GENOMIC DNA]</scope>
    <source>
        <strain evidence="1">S2_018_000_R3_119</strain>
    </source>
</reference>
<name>A0A2W5B2B7_9SPHN</name>
<sequence length="84" mass="9194">MVLKPEFSMTLKDWLIEQNVEPSAFAERIGRTAEAVRRYVNGARIPDRATMPLIVSATQGRVTANDFFGIELAAVVDHVAGCAC</sequence>
<dbReference type="Gene3D" id="1.10.260.40">
    <property type="entry name" value="lambda repressor-like DNA-binding domains"/>
    <property type="match status" value="1"/>
</dbReference>
<organism evidence="1 2">
    <name type="scientific">Sphingomonas taxi</name>
    <dbReference type="NCBI Taxonomy" id="1549858"/>
    <lineage>
        <taxon>Bacteria</taxon>
        <taxon>Pseudomonadati</taxon>
        <taxon>Pseudomonadota</taxon>
        <taxon>Alphaproteobacteria</taxon>
        <taxon>Sphingomonadales</taxon>
        <taxon>Sphingomonadaceae</taxon>
        <taxon>Sphingomonas</taxon>
    </lineage>
</organism>
<dbReference type="EMBL" id="QFMX01000001">
    <property type="protein sequence ID" value="PZO77061.1"/>
    <property type="molecule type" value="Genomic_DNA"/>
</dbReference>
<dbReference type="SUPFAM" id="SSF47413">
    <property type="entry name" value="lambda repressor-like DNA-binding domains"/>
    <property type="match status" value="1"/>
</dbReference>
<dbReference type="InterPro" id="IPR010982">
    <property type="entry name" value="Lambda_DNA-bd_dom_sf"/>
</dbReference>
<dbReference type="Proteomes" id="UP000249555">
    <property type="component" value="Unassembled WGS sequence"/>
</dbReference>
<evidence type="ECO:0000313" key="1">
    <source>
        <dbReference type="EMBL" id="PZO77061.1"/>
    </source>
</evidence>
<dbReference type="AlphaFoldDB" id="A0A2W5B2B7"/>